<evidence type="ECO:0000256" key="6">
    <source>
        <dbReference type="ARBA" id="ARBA00023163"/>
    </source>
</evidence>
<keyword evidence="2 8" id="KW-0812">Transmembrane</keyword>
<organism evidence="10 11">
    <name type="scientific">Actinoallomurus bryophytorum</name>
    <dbReference type="NCBI Taxonomy" id="1490222"/>
    <lineage>
        <taxon>Bacteria</taxon>
        <taxon>Bacillati</taxon>
        <taxon>Actinomycetota</taxon>
        <taxon>Actinomycetes</taxon>
        <taxon>Streptosporangiales</taxon>
        <taxon>Thermomonosporaceae</taxon>
        <taxon>Actinoallomurus</taxon>
    </lineage>
</organism>
<gene>
    <name evidence="10" type="ORF">FB559_1887</name>
</gene>
<evidence type="ECO:0000256" key="2">
    <source>
        <dbReference type="ARBA" id="ARBA00022692"/>
    </source>
</evidence>
<reference evidence="10 11" key="1">
    <citation type="submission" date="2019-06" db="EMBL/GenBank/DDBJ databases">
        <title>Sequencing the genomes of 1000 actinobacteria strains.</title>
        <authorList>
            <person name="Klenk H.-P."/>
        </authorList>
    </citation>
    <scope>NUCLEOTIDE SEQUENCE [LARGE SCALE GENOMIC DNA]</scope>
    <source>
        <strain evidence="10 11">DSM 102200</strain>
    </source>
</reference>
<comment type="caution">
    <text evidence="10">The sequence shown here is derived from an EMBL/GenBank/DDBJ whole genome shotgun (WGS) entry which is preliminary data.</text>
</comment>
<dbReference type="InterPro" id="IPR051474">
    <property type="entry name" value="Anti-sigma-K/W_factor"/>
</dbReference>
<dbReference type="GO" id="GO:0016989">
    <property type="term" value="F:sigma factor antagonist activity"/>
    <property type="evidence" value="ECO:0007669"/>
    <property type="project" value="TreeGrafter"/>
</dbReference>
<dbReference type="OrthoDB" id="5242431at2"/>
<dbReference type="PANTHER" id="PTHR37461:SF1">
    <property type="entry name" value="ANTI-SIGMA-K FACTOR RSKA"/>
    <property type="match status" value="1"/>
</dbReference>
<protein>
    <submittedName>
        <fullName evidence="10">Putative zinc finger protein</fullName>
    </submittedName>
</protein>
<evidence type="ECO:0000259" key="9">
    <source>
        <dbReference type="Pfam" id="PF13490"/>
    </source>
</evidence>
<evidence type="ECO:0000313" key="11">
    <source>
        <dbReference type="Proteomes" id="UP000316096"/>
    </source>
</evidence>
<dbReference type="RefSeq" id="WP_141955228.1">
    <property type="nucleotide sequence ID" value="NZ_VFOZ01000001.1"/>
</dbReference>
<keyword evidence="5 8" id="KW-0472">Membrane</keyword>
<keyword evidence="6" id="KW-0804">Transcription</keyword>
<dbReference type="InterPro" id="IPR041916">
    <property type="entry name" value="Anti_sigma_zinc_sf"/>
</dbReference>
<evidence type="ECO:0000256" key="3">
    <source>
        <dbReference type="ARBA" id="ARBA00022989"/>
    </source>
</evidence>
<dbReference type="Proteomes" id="UP000316096">
    <property type="component" value="Unassembled WGS sequence"/>
</dbReference>
<evidence type="ECO:0000256" key="7">
    <source>
        <dbReference type="SAM" id="MobiDB-lite"/>
    </source>
</evidence>
<feature type="domain" description="Putative zinc-finger" evidence="9">
    <location>
        <begin position="7"/>
        <end position="41"/>
    </location>
</feature>
<dbReference type="GO" id="GO:0006417">
    <property type="term" value="P:regulation of translation"/>
    <property type="evidence" value="ECO:0007669"/>
    <property type="project" value="TreeGrafter"/>
</dbReference>
<proteinExistence type="predicted"/>
<dbReference type="GO" id="GO:0016020">
    <property type="term" value="C:membrane"/>
    <property type="evidence" value="ECO:0007669"/>
    <property type="project" value="UniProtKB-SubCell"/>
</dbReference>
<dbReference type="Pfam" id="PF13490">
    <property type="entry name" value="zf-HC2"/>
    <property type="match status" value="1"/>
</dbReference>
<evidence type="ECO:0000313" key="10">
    <source>
        <dbReference type="EMBL" id="TQL96360.1"/>
    </source>
</evidence>
<dbReference type="PANTHER" id="PTHR37461">
    <property type="entry name" value="ANTI-SIGMA-K FACTOR RSKA"/>
    <property type="match status" value="1"/>
</dbReference>
<dbReference type="InterPro" id="IPR027383">
    <property type="entry name" value="Znf_put"/>
</dbReference>
<evidence type="ECO:0000256" key="4">
    <source>
        <dbReference type="ARBA" id="ARBA00023015"/>
    </source>
</evidence>
<feature type="region of interest" description="Disordered" evidence="7">
    <location>
        <begin position="115"/>
        <end position="146"/>
    </location>
</feature>
<sequence>MTSGTECSRLRILLGVYVLGAIEPAERAMVDAHLGVCGRCRDELSSLAGLPAMLGRVTEDQLEQLGSPPEELLDSILTKAADESRGRRRNNRLWLVAAAAALVVVTGVGVRAVSGTDGGTIAKPPPSPTGRPSATPSAATTVDGNDPATGVRAEIGMQPKEWGTAFSVRLAGAPADSECRLIAIDKKGRRDVAGGWKVEYLGDASFYGSSMFQKQDIASVEIRTLDGKRLLHVRV</sequence>
<feature type="compositionally biased region" description="Polar residues" evidence="7">
    <location>
        <begin position="130"/>
        <end position="143"/>
    </location>
</feature>
<dbReference type="Gene3D" id="1.10.10.1320">
    <property type="entry name" value="Anti-sigma factor, zinc-finger domain"/>
    <property type="match status" value="1"/>
</dbReference>
<evidence type="ECO:0000256" key="1">
    <source>
        <dbReference type="ARBA" id="ARBA00004167"/>
    </source>
</evidence>
<comment type="subcellular location">
    <subcellularLocation>
        <location evidence="1">Membrane</location>
        <topology evidence="1">Single-pass membrane protein</topology>
    </subcellularLocation>
</comment>
<accession>A0A543CH76</accession>
<keyword evidence="11" id="KW-1185">Reference proteome</keyword>
<keyword evidence="3 8" id="KW-1133">Transmembrane helix</keyword>
<evidence type="ECO:0000256" key="8">
    <source>
        <dbReference type="SAM" id="Phobius"/>
    </source>
</evidence>
<name>A0A543CH76_9ACTN</name>
<feature type="transmembrane region" description="Helical" evidence="8">
    <location>
        <begin position="93"/>
        <end position="113"/>
    </location>
</feature>
<keyword evidence="4" id="KW-0805">Transcription regulation</keyword>
<dbReference type="EMBL" id="VFOZ01000001">
    <property type="protein sequence ID" value="TQL96360.1"/>
    <property type="molecule type" value="Genomic_DNA"/>
</dbReference>
<dbReference type="AlphaFoldDB" id="A0A543CH76"/>
<evidence type="ECO:0000256" key="5">
    <source>
        <dbReference type="ARBA" id="ARBA00023136"/>
    </source>
</evidence>